<proteinExistence type="predicted"/>
<keyword evidence="2" id="KW-1185">Reference proteome</keyword>
<accession>A0A139ACC3</accession>
<evidence type="ECO:0000313" key="2">
    <source>
        <dbReference type="Proteomes" id="UP000070544"/>
    </source>
</evidence>
<sequence length="380" mass="43158">MAPRDAKKELGERVMYQVAGPKDRKLTSRFPRTPLAELRELSLSGDETVDAYLSNTYHPKRDDVLDKLRKYVGRGHPQARVLWNEINTIPSWVEPERVKRGQEVFYRTGSPDFSKVFFATGYLANPSKQSFTRLVETIHWVVNIMADKRLGPGSESWEATIRVRFLHAAVRQRLKEKWTSEEVVIPINQESRTARRSSPSAYIGYLMGIPDKWNPLRNGVDWATSFHTDVVAHLLSPDDHAVRVSNAVLGGAAIGPPDMIEKLRPTFTYSQRPSRKKARVESLRPFFSKILTHLARIVNGDESRSLTNVNKITKVLFSGLVMETRILYLTPLTRGPAAGIRKEFYTRICPWYLGDKPSFRLKHDPAEAIAAPVVVVGVRK</sequence>
<dbReference type="PANTHER" id="PTHR37539">
    <property type="entry name" value="SECRETED PROTEIN-RELATED"/>
    <property type="match status" value="1"/>
</dbReference>
<dbReference type="AlphaFoldDB" id="A0A139ACC3"/>
<name>A0A139ACC3_GONPJ</name>
<dbReference type="Proteomes" id="UP000070544">
    <property type="component" value="Unassembled WGS sequence"/>
</dbReference>
<gene>
    <name evidence="1" type="ORF">M427DRAFT_135921</name>
</gene>
<evidence type="ECO:0000313" key="1">
    <source>
        <dbReference type="EMBL" id="KXS14309.1"/>
    </source>
</evidence>
<protein>
    <submittedName>
        <fullName evidence="1">Uncharacterized protein</fullName>
    </submittedName>
</protein>
<dbReference type="PANTHER" id="PTHR37539:SF1">
    <property type="entry name" value="ER-BOUND OXYGENASE MPAB_MPAB'_RUBBER OXYGENASE CATALYTIC DOMAIN-CONTAINING PROTEIN"/>
    <property type="match status" value="1"/>
</dbReference>
<dbReference type="EMBL" id="KQ965770">
    <property type="protein sequence ID" value="KXS14309.1"/>
    <property type="molecule type" value="Genomic_DNA"/>
</dbReference>
<dbReference type="OrthoDB" id="6361347at2759"/>
<dbReference type="InterPro" id="IPR037473">
    <property type="entry name" value="Lcp-like"/>
</dbReference>
<organism evidence="1 2">
    <name type="scientific">Gonapodya prolifera (strain JEL478)</name>
    <name type="common">Monoblepharis prolifera</name>
    <dbReference type="NCBI Taxonomy" id="1344416"/>
    <lineage>
        <taxon>Eukaryota</taxon>
        <taxon>Fungi</taxon>
        <taxon>Fungi incertae sedis</taxon>
        <taxon>Chytridiomycota</taxon>
        <taxon>Chytridiomycota incertae sedis</taxon>
        <taxon>Monoblepharidomycetes</taxon>
        <taxon>Monoblepharidales</taxon>
        <taxon>Gonapodyaceae</taxon>
        <taxon>Gonapodya</taxon>
    </lineage>
</organism>
<reference evidence="1 2" key="1">
    <citation type="journal article" date="2015" name="Genome Biol. Evol.">
        <title>Phylogenomic analyses indicate that early fungi evolved digesting cell walls of algal ancestors of land plants.</title>
        <authorList>
            <person name="Chang Y."/>
            <person name="Wang S."/>
            <person name="Sekimoto S."/>
            <person name="Aerts A.L."/>
            <person name="Choi C."/>
            <person name="Clum A."/>
            <person name="LaButti K.M."/>
            <person name="Lindquist E.A."/>
            <person name="Yee Ngan C."/>
            <person name="Ohm R.A."/>
            <person name="Salamov A.A."/>
            <person name="Grigoriev I.V."/>
            <person name="Spatafora J.W."/>
            <person name="Berbee M.L."/>
        </authorList>
    </citation>
    <scope>NUCLEOTIDE SEQUENCE [LARGE SCALE GENOMIC DNA]</scope>
    <source>
        <strain evidence="1 2">JEL478</strain>
    </source>
</reference>